<dbReference type="GO" id="GO:0005829">
    <property type="term" value="C:cytosol"/>
    <property type="evidence" value="ECO:0007669"/>
    <property type="project" value="TreeGrafter"/>
</dbReference>
<dbReference type="PANTHER" id="PTHR46124:SF2">
    <property type="entry name" value="D-AMINOACYL-TRNA DEACYLASE"/>
    <property type="match status" value="1"/>
</dbReference>
<gene>
    <name evidence="4" type="ORF">HER12_02125</name>
</gene>
<dbReference type="PIRSF" id="PIRSF005902">
    <property type="entry name" value="DNase_TatD"/>
    <property type="match status" value="1"/>
</dbReference>
<keyword evidence="5" id="KW-1185">Reference proteome</keyword>
<dbReference type="Proteomes" id="UP000584587">
    <property type="component" value="Unassembled WGS sequence"/>
</dbReference>
<dbReference type="Pfam" id="PF01026">
    <property type="entry name" value="TatD_DNase"/>
    <property type="match status" value="1"/>
</dbReference>
<feature type="binding site" evidence="3">
    <location>
        <position position="103"/>
    </location>
    <ligand>
        <name>a divalent metal cation</name>
        <dbReference type="ChEBI" id="CHEBI:60240"/>
        <label>1</label>
    </ligand>
</feature>
<dbReference type="NCBIfam" id="TIGR00010">
    <property type="entry name" value="YchF/TatD family DNA exonuclease"/>
    <property type="match status" value="1"/>
</dbReference>
<dbReference type="AlphaFoldDB" id="A0A846TQF2"/>
<protein>
    <submittedName>
        <fullName evidence="4">TatD family hydrolase</fullName>
    </submittedName>
</protein>
<dbReference type="GO" id="GO:0016788">
    <property type="term" value="F:hydrolase activity, acting on ester bonds"/>
    <property type="evidence" value="ECO:0007669"/>
    <property type="project" value="InterPro"/>
</dbReference>
<dbReference type="SUPFAM" id="SSF51556">
    <property type="entry name" value="Metallo-dependent hydrolases"/>
    <property type="match status" value="1"/>
</dbReference>
<keyword evidence="2 4" id="KW-0378">Hydrolase</keyword>
<dbReference type="InterPro" id="IPR001130">
    <property type="entry name" value="TatD-like"/>
</dbReference>
<evidence type="ECO:0000256" key="3">
    <source>
        <dbReference type="PIRSR" id="PIRSR005902-1"/>
    </source>
</evidence>
<feature type="binding site" evidence="3">
    <location>
        <position position="10"/>
    </location>
    <ligand>
        <name>a divalent metal cation</name>
        <dbReference type="ChEBI" id="CHEBI:60240"/>
        <label>1</label>
    </ligand>
</feature>
<evidence type="ECO:0000313" key="5">
    <source>
        <dbReference type="Proteomes" id="UP000584587"/>
    </source>
</evidence>
<dbReference type="PROSITE" id="PS01090">
    <property type="entry name" value="TATD_2"/>
    <property type="match status" value="1"/>
</dbReference>
<dbReference type="CDD" id="cd01310">
    <property type="entry name" value="TatD_DNAse"/>
    <property type="match status" value="1"/>
</dbReference>
<sequence>MVNNGIFDTHCHLMSEHYEEEDMMNILNNAFFAGIGSILNVSYDLKTSNQAVSQVYQYKEDKNIPKIYAAVGIHPTEAETCDKETIKQLTKLVQTGDVIAIGEIGLDYFHKNADPEVQKKWFIEQLKIAKKFDLPVLLHIRNAFDDAYQIIKTEKITKGILHCFTGTTEIAQKFLKLGFYVSFAGNVTYKNAKDLQEVAKHIPNNRILVETDAPYLTPEPLRGRKPDKMTGLTINYPVNIVFTVRKIADLKSLPEQNIRKITNENAITLFNLK</sequence>
<organism evidence="4 5">
    <name type="scientific">Spiroplasma platyhelix PALS-1</name>
    <dbReference type="NCBI Taxonomy" id="1276218"/>
    <lineage>
        <taxon>Bacteria</taxon>
        <taxon>Bacillati</taxon>
        <taxon>Mycoplasmatota</taxon>
        <taxon>Mollicutes</taxon>
        <taxon>Entomoplasmatales</taxon>
        <taxon>Spiroplasmataceae</taxon>
        <taxon>Spiroplasma</taxon>
    </lineage>
</organism>
<proteinExistence type="predicted"/>
<reference evidence="4 5" key="1">
    <citation type="submission" date="2020-04" db="EMBL/GenBank/DDBJ databases">
        <title>Complete genome sequence of Spiroplasma platyhelix ATCC 51748, an insect isolate.</title>
        <authorList>
            <person name="Green E.A."/>
            <person name="Klassen J.L."/>
        </authorList>
    </citation>
    <scope>NUCLEOTIDE SEQUENCE [LARGE SCALE GENOMIC DNA]</scope>
    <source>
        <strain evidence="4 5">PALS-1</strain>
    </source>
</reference>
<feature type="binding site" evidence="3">
    <location>
        <position position="139"/>
    </location>
    <ligand>
        <name>a divalent metal cation</name>
        <dbReference type="ChEBI" id="CHEBI:60240"/>
        <label>2</label>
    </ligand>
</feature>
<dbReference type="EMBL" id="JAAVVK010000002">
    <property type="protein sequence ID" value="NKE38550.1"/>
    <property type="molecule type" value="Genomic_DNA"/>
</dbReference>
<dbReference type="PROSITE" id="PS01091">
    <property type="entry name" value="TATD_3"/>
    <property type="match status" value="1"/>
</dbReference>
<dbReference type="InterPro" id="IPR015991">
    <property type="entry name" value="TatD/YcfH-like"/>
</dbReference>
<name>A0A846TQF2_9MOLU</name>
<dbReference type="GO" id="GO:0004536">
    <property type="term" value="F:DNA nuclease activity"/>
    <property type="evidence" value="ECO:0007669"/>
    <property type="project" value="InterPro"/>
</dbReference>
<dbReference type="GO" id="GO:0046872">
    <property type="term" value="F:metal ion binding"/>
    <property type="evidence" value="ECO:0007669"/>
    <property type="project" value="UniProtKB-KW"/>
</dbReference>
<dbReference type="InterPro" id="IPR018228">
    <property type="entry name" value="DNase_TatD-rel_CS"/>
</dbReference>
<feature type="binding site" evidence="3">
    <location>
        <position position="162"/>
    </location>
    <ligand>
        <name>a divalent metal cation</name>
        <dbReference type="ChEBI" id="CHEBI:60240"/>
        <label>2</label>
    </ligand>
</feature>
<evidence type="ECO:0000313" key="4">
    <source>
        <dbReference type="EMBL" id="NKE38550.1"/>
    </source>
</evidence>
<dbReference type="Gene3D" id="3.20.20.140">
    <property type="entry name" value="Metal-dependent hydrolases"/>
    <property type="match status" value="1"/>
</dbReference>
<accession>A0A846TQF2</accession>
<dbReference type="RefSeq" id="WP_168105030.1">
    <property type="nucleotide sequence ID" value="NZ_CP051215.1"/>
</dbReference>
<feature type="binding site" evidence="3">
    <location>
        <position position="212"/>
    </location>
    <ligand>
        <name>a divalent metal cation</name>
        <dbReference type="ChEBI" id="CHEBI:60240"/>
        <label>1</label>
    </ligand>
</feature>
<dbReference type="FunFam" id="3.20.20.140:FF:000005">
    <property type="entry name" value="TatD family hydrolase"/>
    <property type="match status" value="1"/>
</dbReference>
<comment type="caution">
    <text evidence="4">The sequence shown here is derived from an EMBL/GenBank/DDBJ whole genome shotgun (WGS) entry which is preliminary data.</text>
</comment>
<keyword evidence="1 3" id="KW-0479">Metal-binding</keyword>
<evidence type="ECO:0000256" key="2">
    <source>
        <dbReference type="ARBA" id="ARBA00022801"/>
    </source>
</evidence>
<dbReference type="PANTHER" id="PTHR46124">
    <property type="entry name" value="D-AMINOACYL-TRNA DEACYLASE"/>
    <property type="match status" value="1"/>
</dbReference>
<evidence type="ECO:0000256" key="1">
    <source>
        <dbReference type="ARBA" id="ARBA00022723"/>
    </source>
</evidence>
<dbReference type="InterPro" id="IPR032466">
    <property type="entry name" value="Metal_Hydrolase"/>
</dbReference>
<feature type="binding site" evidence="3">
    <location>
        <position position="12"/>
    </location>
    <ligand>
        <name>a divalent metal cation</name>
        <dbReference type="ChEBI" id="CHEBI:60240"/>
        <label>1</label>
    </ligand>
</feature>